<proteinExistence type="predicted"/>
<evidence type="ECO:0000256" key="1">
    <source>
        <dbReference type="SAM" id="Phobius"/>
    </source>
</evidence>
<keyword evidence="1" id="KW-1133">Transmembrane helix</keyword>
<evidence type="ECO:0000313" key="3">
    <source>
        <dbReference type="Proteomes" id="UP000198824"/>
    </source>
</evidence>
<dbReference type="STRING" id="1166337.SAMN05192580_0745"/>
<keyword evidence="1" id="KW-0472">Membrane</keyword>
<feature type="transmembrane region" description="Helical" evidence="1">
    <location>
        <begin position="24"/>
        <end position="45"/>
    </location>
</feature>
<accession>A0A1I6JRW3</accession>
<dbReference type="EMBL" id="FOZG01000001">
    <property type="protein sequence ID" value="SFR81695.1"/>
    <property type="molecule type" value="Genomic_DNA"/>
</dbReference>
<reference evidence="2 3" key="1">
    <citation type="submission" date="2016-10" db="EMBL/GenBank/DDBJ databases">
        <authorList>
            <person name="de Groot N.N."/>
        </authorList>
    </citation>
    <scope>NUCLEOTIDE SEQUENCE [LARGE SCALE GENOMIC DNA]</scope>
    <source>
        <strain evidence="2 3">S5-249</strain>
    </source>
</reference>
<name>A0A1I6JRW3_9SPHN</name>
<gene>
    <name evidence="2" type="ORF">SAMN05192580_0745</name>
</gene>
<sequence length="53" mass="5845">MPFASPEDPSPAKRNARNRHARDIWDMIVVCALVSIVIAIVLYFAGAFRLSTG</sequence>
<organism evidence="2 3">
    <name type="scientific">Sphingomonas jatrophae</name>
    <dbReference type="NCBI Taxonomy" id="1166337"/>
    <lineage>
        <taxon>Bacteria</taxon>
        <taxon>Pseudomonadati</taxon>
        <taxon>Pseudomonadota</taxon>
        <taxon>Alphaproteobacteria</taxon>
        <taxon>Sphingomonadales</taxon>
        <taxon>Sphingomonadaceae</taxon>
        <taxon>Sphingomonas</taxon>
    </lineage>
</organism>
<keyword evidence="3" id="KW-1185">Reference proteome</keyword>
<keyword evidence="1" id="KW-0812">Transmembrane</keyword>
<protein>
    <submittedName>
        <fullName evidence="2">Uncharacterized protein</fullName>
    </submittedName>
</protein>
<evidence type="ECO:0000313" key="2">
    <source>
        <dbReference type="EMBL" id="SFR81695.1"/>
    </source>
</evidence>
<dbReference type="AlphaFoldDB" id="A0A1I6JRW3"/>
<dbReference type="Proteomes" id="UP000198824">
    <property type="component" value="Unassembled WGS sequence"/>
</dbReference>